<dbReference type="EMBL" id="JACYTN010000040">
    <property type="protein sequence ID" value="MBD8501163.1"/>
    <property type="molecule type" value="Genomic_DNA"/>
</dbReference>
<keyword evidence="2" id="KW-1185">Reference proteome</keyword>
<sequence>MKQTVDLKSFYVAGTFHDCYEDMYLYVTKQSIIQSTFPRKQRVMPMVYGLRLEQRYFSGVRCNSNQDISHGDYVIEVRGGSYEMRSYSQLCLDVEGTLSDTTSIDLPKPITIIEFVGTPDGYAPWWCYIPVSFKPWEDMKNDRRLPRNLKADMILRESRRCYSLAY</sequence>
<name>A0ABR9B456_9BACL</name>
<organism evidence="1 2">
    <name type="scientific">Paenibacillus arenosi</name>
    <dbReference type="NCBI Taxonomy" id="2774142"/>
    <lineage>
        <taxon>Bacteria</taxon>
        <taxon>Bacillati</taxon>
        <taxon>Bacillota</taxon>
        <taxon>Bacilli</taxon>
        <taxon>Bacillales</taxon>
        <taxon>Paenibacillaceae</taxon>
        <taxon>Paenibacillus</taxon>
    </lineage>
</organism>
<dbReference type="RefSeq" id="WP_192027371.1">
    <property type="nucleotide sequence ID" value="NZ_JACYTN010000040.1"/>
</dbReference>
<protein>
    <submittedName>
        <fullName evidence="1">Uncharacterized protein</fullName>
    </submittedName>
</protein>
<proteinExistence type="predicted"/>
<evidence type="ECO:0000313" key="2">
    <source>
        <dbReference type="Proteomes" id="UP000634529"/>
    </source>
</evidence>
<comment type="caution">
    <text evidence="1">The sequence shown here is derived from an EMBL/GenBank/DDBJ whole genome shotgun (WGS) entry which is preliminary data.</text>
</comment>
<accession>A0ABR9B456</accession>
<reference evidence="1 2" key="1">
    <citation type="submission" date="2020-09" db="EMBL/GenBank/DDBJ databases">
        <title>Paenibacillus sp. CAU 1523 isolated from sand of Haeundae Beach.</title>
        <authorList>
            <person name="Kim W."/>
        </authorList>
    </citation>
    <scope>NUCLEOTIDE SEQUENCE [LARGE SCALE GENOMIC DNA]</scope>
    <source>
        <strain evidence="1 2">CAU 1523</strain>
    </source>
</reference>
<evidence type="ECO:0000313" key="1">
    <source>
        <dbReference type="EMBL" id="MBD8501163.1"/>
    </source>
</evidence>
<gene>
    <name evidence="1" type="ORF">IFO66_23080</name>
</gene>
<dbReference type="Proteomes" id="UP000634529">
    <property type="component" value="Unassembled WGS sequence"/>
</dbReference>